<name>A0A254THP7_9BURK</name>
<dbReference type="EMBL" id="LSTO01000001">
    <property type="protein sequence ID" value="OWW22159.1"/>
    <property type="molecule type" value="Genomic_DNA"/>
</dbReference>
<dbReference type="Proteomes" id="UP000197535">
    <property type="component" value="Unassembled WGS sequence"/>
</dbReference>
<dbReference type="AlphaFoldDB" id="A0A254THP7"/>
<sequence>MTHRIFDKSDKGREEIATRKHQLPMRLRTLLVMVDGKQTDEELLKKVAGLGLNEESFSELLANGFIQLAATSPPAPVAVTPAPQPEAALDGSAQFQAIYQFYTETIKSTIGLRGYTLQLKVEKAGSIDEFRALRDPYLEAVLKAKGQEMARSLGGRLDQLLAPGGAAANSTIIGLNALLAD</sequence>
<dbReference type="RefSeq" id="WP_206047237.1">
    <property type="nucleotide sequence ID" value="NZ_LSTO01000001.1"/>
</dbReference>
<organism evidence="1 2">
    <name type="scientific">Noviherbaspirillum denitrificans</name>
    <dbReference type="NCBI Taxonomy" id="1968433"/>
    <lineage>
        <taxon>Bacteria</taxon>
        <taxon>Pseudomonadati</taxon>
        <taxon>Pseudomonadota</taxon>
        <taxon>Betaproteobacteria</taxon>
        <taxon>Burkholderiales</taxon>
        <taxon>Oxalobacteraceae</taxon>
        <taxon>Noviherbaspirillum</taxon>
    </lineage>
</organism>
<evidence type="ECO:0000313" key="1">
    <source>
        <dbReference type="EMBL" id="OWW22159.1"/>
    </source>
</evidence>
<comment type="caution">
    <text evidence="1">The sequence shown here is derived from an EMBL/GenBank/DDBJ whole genome shotgun (WGS) entry which is preliminary data.</text>
</comment>
<reference evidence="1 2" key="1">
    <citation type="submission" date="2016-02" db="EMBL/GenBank/DDBJ databases">
        <authorList>
            <person name="Wen L."/>
            <person name="He K."/>
            <person name="Yang H."/>
        </authorList>
    </citation>
    <scope>NUCLEOTIDE SEQUENCE [LARGE SCALE GENOMIC DNA]</scope>
    <source>
        <strain evidence="1 2">TSA40</strain>
    </source>
</reference>
<evidence type="ECO:0000313" key="2">
    <source>
        <dbReference type="Proteomes" id="UP000197535"/>
    </source>
</evidence>
<protein>
    <recommendedName>
        <fullName evidence="3">Proline-rich protein</fullName>
    </recommendedName>
</protein>
<accession>A0A254THP7</accession>
<proteinExistence type="predicted"/>
<evidence type="ECO:0008006" key="3">
    <source>
        <dbReference type="Google" id="ProtNLM"/>
    </source>
</evidence>
<keyword evidence="2" id="KW-1185">Reference proteome</keyword>
<gene>
    <name evidence="1" type="ORF">AYR66_24350</name>
</gene>